<dbReference type="OrthoDB" id="2991872at2759"/>
<evidence type="ECO:0000313" key="5">
    <source>
        <dbReference type="Proteomes" id="UP000813385"/>
    </source>
</evidence>
<evidence type="ECO:0000259" key="3">
    <source>
        <dbReference type="PROSITE" id="PS50048"/>
    </source>
</evidence>
<gene>
    <name evidence="4" type="ORF">B0T11DRAFT_343379</name>
</gene>
<feature type="region of interest" description="Disordered" evidence="2">
    <location>
        <begin position="557"/>
        <end position="577"/>
    </location>
</feature>
<dbReference type="EMBL" id="JAGPXD010000007">
    <property type="protein sequence ID" value="KAH7347155.1"/>
    <property type="molecule type" value="Genomic_DNA"/>
</dbReference>
<dbReference type="PANTHER" id="PTHR38791">
    <property type="entry name" value="ZN(II)2CYS6 TRANSCRIPTION FACTOR (EUROFUNG)-RELATED-RELATED"/>
    <property type="match status" value="1"/>
</dbReference>
<dbReference type="InterPro" id="IPR001138">
    <property type="entry name" value="Zn2Cys6_DnaBD"/>
</dbReference>
<dbReference type="GO" id="GO:0000981">
    <property type="term" value="F:DNA-binding transcription factor activity, RNA polymerase II-specific"/>
    <property type="evidence" value="ECO:0007669"/>
    <property type="project" value="InterPro"/>
</dbReference>
<keyword evidence="1" id="KW-0539">Nucleus</keyword>
<evidence type="ECO:0000313" key="4">
    <source>
        <dbReference type="EMBL" id="KAH7347155.1"/>
    </source>
</evidence>
<dbReference type="PROSITE" id="PS50048">
    <property type="entry name" value="ZN2_CY6_FUNGAL_2"/>
    <property type="match status" value="1"/>
</dbReference>
<dbReference type="PANTHER" id="PTHR38791:SF12">
    <property type="entry name" value="TRANSCRIPTION FACTOR DOMAIN-CONTAINING PROTEIN-RELATED"/>
    <property type="match status" value="1"/>
</dbReference>
<dbReference type="AlphaFoldDB" id="A0A8K0T9J0"/>
<dbReference type="Pfam" id="PF00172">
    <property type="entry name" value="Zn_clus"/>
    <property type="match status" value="1"/>
</dbReference>
<name>A0A8K0T9J0_9PEZI</name>
<dbReference type="CDD" id="cd00067">
    <property type="entry name" value="GAL4"/>
    <property type="match status" value="1"/>
</dbReference>
<reference evidence="4" key="1">
    <citation type="journal article" date="2021" name="Nat. Commun.">
        <title>Genetic determinants of endophytism in the Arabidopsis root mycobiome.</title>
        <authorList>
            <person name="Mesny F."/>
            <person name="Miyauchi S."/>
            <person name="Thiergart T."/>
            <person name="Pickel B."/>
            <person name="Atanasova L."/>
            <person name="Karlsson M."/>
            <person name="Huettel B."/>
            <person name="Barry K.W."/>
            <person name="Haridas S."/>
            <person name="Chen C."/>
            <person name="Bauer D."/>
            <person name="Andreopoulos W."/>
            <person name="Pangilinan J."/>
            <person name="LaButti K."/>
            <person name="Riley R."/>
            <person name="Lipzen A."/>
            <person name="Clum A."/>
            <person name="Drula E."/>
            <person name="Henrissat B."/>
            <person name="Kohler A."/>
            <person name="Grigoriev I.V."/>
            <person name="Martin F.M."/>
            <person name="Hacquard S."/>
        </authorList>
    </citation>
    <scope>NUCLEOTIDE SEQUENCE</scope>
    <source>
        <strain evidence="4">MPI-CAGE-AT-0016</strain>
    </source>
</reference>
<dbReference type="PROSITE" id="PS00463">
    <property type="entry name" value="ZN2_CY6_FUNGAL_1"/>
    <property type="match status" value="1"/>
</dbReference>
<protein>
    <recommendedName>
        <fullName evidence="3">Zn(2)-C6 fungal-type domain-containing protein</fullName>
    </recommendedName>
</protein>
<dbReference type="InterPro" id="IPR036864">
    <property type="entry name" value="Zn2-C6_fun-type_DNA-bd_sf"/>
</dbReference>
<proteinExistence type="predicted"/>
<feature type="domain" description="Zn(2)-C6 fungal-type" evidence="3">
    <location>
        <begin position="10"/>
        <end position="39"/>
    </location>
</feature>
<dbReference type="InterPro" id="IPR053175">
    <property type="entry name" value="DHMBA_Reg_Transcription_Factor"/>
</dbReference>
<dbReference type="GO" id="GO:0008270">
    <property type="term" value="F:zinc ion binding"/>
    <property type="evidence" value="ECO:0007669"/>
    <property type="project" value="InterPro"/>
</dbReference>
<dbReference type="SUPFAM" id="SSF57701">
    <property type="entry name" value="Zn2/Cys6 DNA-binding domain"/>
    <property type="match status" value="1"/>
</dbReference>
<dbReference type="Proteomes" id="UP000813385">
    <property type="component" value="Unassembled WGS sequence"/>
</dbReference>
<comment type="caution">
    <text evidence="4">The sequence shown here is derived from an EMBL/GenBank/DDBJ whole genome shotgun (WGS) entry which is preliminary data.</text>
</comment>
<feature type="compositionally biased region" description="Low complexity" evidence="2">
    <location>
        <begin position="61"/>
        <end position="83"/>
    </location>
</feature>
<evidence type="ECO:0000256" key="2">
    <source>
        <dbReference type="SAM" id="MobiDB-lite"/>
    </source>
</evidence>
<accession>A0A8K0T9J0</accession>
<evidence type="ECO:0000256" key="1">
    <source>
        <dbReference type="ARBA" id="ARBA00023242"/>
    </source>
</evidence>
<sequence length="585" mass="64850">MVFPGRFSTGCLRCRQRKVKCDETKPSCKRCQIYGKPCSGYTDQFHFRTTLTKSSFERRASGSSDSTTASSSSTNFISFTGPKPTKKATKAAKAKNAATSPKRPPVMRPPQGIMAALEPSYEQTSLCYFVRRFISPYGNDGFPGHLSFLPALYNHAEQGLLETATLSVAQMAAYNRFGGEKFREQSYANYGRTIKMMQETIRSEDDAADDRVLASILLLCTLKDISGEGSGDPNEHAPGLFYLLEKRGLAQIATSRGIELFLLGVIRLQVYSFLHEDDTYSDPGSIASVLGLFNPLIRAMSMMCRVLRLRHRLRRYMHFHLNFGFSSEHGRSPGSRDPSDGAKECMRVLKECFAVLDDFDVWDSEVTSYWENTFEGRTLPPTALGAVASQAEYNFYDAETACTICLIRSARLILLMAMLQYHGAVQLASNEGYSIGNDAAWADCVAVLEQDVRKIISDILACVPYALGDLDPHGSPTSTQHDGAGAIVIVNTIRLVAFCAYATDEQVARAKEILFRMNVVIGIRSAEPWKGFDKEGLGKKWADEQAFLREMSIAGSPWRATDDSDASPSQQYTPSPTTVNFEYVF</sequence>
<dbReference type="Gene3D" id="4.10.240.10">
    <property type="entry name" value="Zn(2)-C6 fungal-type DNA-binding domain"/>
    <property type="match status" value="1"/>
</dbReference>
<organism evidence="4 5">
    <name type="scientific">Plectosphaerella cucumerina</name>
    <dbReference type="NCBI Taxonomy" id="40658"/>
    <lineage>
        <taxon>Eukaryota</taxon>
        <taxon>Fungi</taxon>
        <taxon>Dikarya</taxon>
        <taxon>Ascomycota</taxon>
        <taxon>Pezizomycotina</taxon>
        <taxon>Sordariomycetes</taxon>
        <taxon>Hypocreomycetidae</taxon>
        <taxon>Glomerellales</taxon>
        <taxon>Plectosphaerellaceae</taxon>
        <taxon>Plectosphaerella</taxon>
    </lineage>
</organism>
<feature type="region of interest" description="Disordered" evidence="2">
    <location>
        <begin position="56"/>
        <end position="109"/>
    </location>
</feature>
<feature type="compositionally biased region" description="Basic residues" evidence="2">
    <location>
        <begin position="84"/>
        <end position="93"/>
    </location>
</feature>
<feature type="compositionally biased region" description="Polar residues" evidence="2">
    <location>
        <begin position="566"/>
        <end position="577"/>
    </location>
</feature>
<dbReference type="SMART" id="SM00066">
    <property type="entry name" value="GAL4"/>
    <property type="match status" value="1"/>
</dbReference>
<keyword evidence="5" id="KW-1185">Reference proteome</keyword>